<dbReference type="OrthoDB" id="418445at2759"/>
<keyword evidence="2" id="KW-1185">Reference proteome</keyword>
<dbReference type="EMBL" id="JAHLQT010026502">
    <property type="protein sequence ID" value="KAG7163154.1"/>
    <property type="molecule type" value="Genomic_DNA"/>
</dbReference>
<dbReference type="InterPro" id="IPR039212">
    <property type="entry name" value="RBFA_mitochondrial"/>
</dbReference>
<name>A0A8J5JXB0_HOMAM</name>
<reference evidence="1" key="1">
    <citation type="journal article" date="2021" name="Sci. Adv.">
        <title>The American lobster genome reveals insights on longevity, neural, and immune adaptations.</title>
        <authorList>
            <person name="Polinski J.M."/>
            <person name="Zimin A.V."/>
            <person name="Clark K.F."/>
            <person name="Kohn A.B."/>
            <person name="Sadowski N."/>
            <person name="Timp W."/>
            <person name="Ptitsyn A."/>
            <person name="Khanna P."/>
            <person name="Romanova D.Y."/>
            <person name="Williams P."/>
            <person name="Greenwood S.J."/>
            <person name="Moroz L.L."/>
            <person name="Walt D.R."/>
            <person name="Bodnar A.G."/>
        </authorList>
    </citation>
    <scope>NUCLEOTIDE SEQUENCE</scope>
    <source>
        <strain evidence="1">GMGI-L3</strain>
    </source>
</reference>
<comment type="caution">
    <text evidence="1">The sequence shown here is derived from an EMBL/GenBank/DDBJ whole genome shotgun (WGS) entry which is preliminary data.</text>
</comment>
<organism evidence="1 2">
    <name type="scientific">Homarus americanus</name>
    <name type="common">American lobster</name>
    <dbReference type="NCBI Taxonomy" id="6706"/>
    <lineage>
        <taxon>Eukaryota</taxon>
        <taxon>Metazoa</taxon>
        <taxon>Ecdysozoa</taxon>
        <taxon>Arthropoda</taxon>
        <taxon>Crustacea</taxon>
        <taxon>Multicrustacea</taxon>
        <taxon>Malacostraca</taxon>
        <taxon>Eumalacostraca</taxon>
        <taxon>Eucarida</taxon>
        <taxon>Decapoda</taxon>
        <taxon>Pleocyemata</taxon>
        <taxon>Astacidea</taxon>
        <taxon>Nephropoidea</taxon>
        <taxon>Nephropidae</taxon>
        <taxon>Homarus</taxon>
    </lineage>
</organism>
<protein>
    <submittedName>
        <fullName evidence="1">Ribosome-binding factor A-like</fullName>
    </submittedName>
</protein>
<gene>
    <name evidence="1" type="primary">RBFA-L</name>
    <name evidence="1" type="ORF">Hamer_G002230</name>
</gene>
<dbReference type="InterPro" id="IPR000238">
    <property type="entry name" value="RbfA"/>
</dbReference>
<evidence type="ECO:0000313" key="2">
    <source>
        <dbReference type="Proteomes" id="UP000747542"/>
    </source>
</evidence>
<dbReference type="Proteomes" id="UP000747542">
    <property type="component" value="Unassembled WGS sequence"/>
</dbReference>
<dbReference type="Pfam" id="PF02033">
    <property type="entry name" value="RBFA"/>
    <property type="match status" value="1"/>
</dbReference>
<dbReference type="GO" id="GO:0006364">
    <property type="term" value="P:rRNA processing"/>
    <property type="evidence" value="ECO:0007669"/>
    <property type="project" value="InterPro"/>
</dbReference>
<accession>A0A8J5JXB0</accession>
<dbReference type="PANTHER" id="PTHR14725">
    <property type="entry name" value="RIBOSOME-BINDING FACTOR A, MITOCHONDRIAL-RELATED"/>
    <property type="match status" value="1"/>
</dbReference>
<dbReference type="PANTHER" id="PTHR14725:SF0">
    <property type="entry name" value="RIBOSOME-BINDING FACTOR A, MITOCHONDRIAL-RELATED"/>
    <property type="match status" value="1"/>
</dbReference>
<evidence type="ECO:0000313" key="1">
    <source>
        <dbReference type="EMBL" id="KAG7163154.1"/>
    </source>
</evidence>
<sequence length="370" mass="42331">MEMMLNKSALLTCQQTLLKNILYCNLCTASVVQSKQALKLTRKFLLQNEGKKRRVWHDGRIMTDPSSLVQTRGNGVKSTHRLRVLNKVFLDKITDIMATGEVSAQLSGLDLEISEVRVLPNLLGINVHWICSGANTDNHIEAVLQRNAKPIRHELSQQRVIGHVPPITFVKDHRFYKLQEVEQRLSTADFGEDFEPTDPTHKFKSSLALNMTLNSNLKEAIKILEDKNKDPCVDALKNSMCALPLSDESAINILPHDLPPMRDDVLGVNTQNIYRKVHQGIIKGQANHRKNTQEQGVLNTTSVLSRTQEIRQWASKYNLLRKKESRIKNKVANLLRAPPRYIENVEEEEYINEEDDYFEEFDLANDIMQK</sequence>
<dbReference type="AlphaFoldDB" id="A0A8J5JXB0"/>
<proteinExistence type="predicted"/>